<keyword evidence="1" id="KW-0472">Membrane</keyword>
<feature type="transmembrane region" description="Helical" evidence="1">
    <location>
        <begin position="12"/>
        <end position="32"/>
    </location>
</feature>
<dbReference type="Pfam" id="PF03929">
    <property type="entry name" value="PepSY_TM"/>
    <property type="match status" value="1"/>
</dbReference>
<evidence type="ECO:0000313" key="2">
    <source>
        <dbReference type="EMBL" id="HIZ15810.1"/>
    </source>
</evidence>
<evidence type="ECO:0000313" key="3">
    <source>
        <dbReference type="Proteomes" id="UP000824014"/>
    </source>
</evidence>
<dbReference type="Proteomes" id="UP000824014">
    <property type="component" value="Unassembled WGS sequence"/>
</dbReference>
<comment type="caution">
    <text evidence="2">The sequence shown here is derived from an EMBL/GenBank/DDBJ whole genome shotgun (WGS) entry which is preliminary data.</text>
</comment>
<feature type="transmembrane region" description="Helical" evidence="1">
    <location>
        <begin position="353"/>
        <end position="378"/>
    </location>
</feature>
<dbReference type="PANTHER" id="PTHR34219">
    <property type="entry name" value="IRON-REGULATED INNER MEMBRANE PROTEIN-RELATED"/>
    <property type="match status" value="1"/>
</dbReference>
<protein>
    <submittedName>
        <fullName evidence="2">PepSY domain-containing protein</fullName>
    </submittedName>
</protein>
<accession>A0A9D2IMG9</accession>
<reference evidence="2" key="1">
    <citation type="journal article" date="2021" name="PeerJ">
        <title>Extensive microbial diversity within the chicken gut microbiome revealed by metagenomics and culture.</title>
        <authorList>
            <person name="Gilroy R."/>
            <person name="Ravi A."/>
            <person name="Getino M."/>
            <person name="Pursley I."/>
            <person name="Horton D.L."/>
            <person name="Alikhan N.F."/>
            <person name="Baker D."/>
            <person name="Gharbi K."/>
            <person name="Hall N."/>
            <person name="Watson M."/>
            <person name="Adriaenssens E.M."/>
            <person name="Foster-Nyarko E."/>
            <person name="Jarju S."/>
            <person name="Secka A."/>
            <person name="Antonio M."/>
            <person name="Oren A."/>
            <person name="Chaudhuri R.R."/>
            <person name="La Ragione R."/>
            <person name="Hildebrand F."/>
            <person name="Pallen M.J."/>
        </authorList>
    </citation>
    <scope>NUCLEOTIDE SEQUENCE</scope>
    <source>
        <strain evidence="2">ChiHjej11B10-19426</strain>
    </source>
</reference>
<dbReference type="InterPro" id="IPR005625">
    <property type="entry name" value="PepSY-ass_TM"/>
</dbReference>
<feature type="transmembrane region" description="Helical" evidence="1">
    <location>
        <begin position="186"/>
        <end position="208"/>
    </location>
</feature>
<reference evidence="2" key="2">
    <citation type="submission" date="2021-04" db="EMBL/GenBank/DDBJ databases">
        <authorList>
            <person name="Gilroy R."/>
        </authorList>
    </citation>
    <scope>NUCLEOTIDE SEQUENCE</scope>
    <source>
        <strain evidence="2">ChiHjej11B10-19426</strain>
    </source>
</reference>
<sequence length="394" mass="43325">MKKFFHNIHLWLAVPFGLIIAVTCFTGALLVFEDEVTRSARHDLYFVEQTADETLPVDELAARVAAVLPANVSVTGVTVHADPERTWQVNLSQPRHAAMLVDPYTGEIKGMAERTPFYATVFRLHRWLLDNSVGAGGGLSVGKLLVGISTMMFVIVLISGIVIWAPRTVRALKNSLKITLKRGWRTFWYGLHAAGGMYAMLFLLASALTGLTWSFTWYRTGFYKVFGVESAGQGQQNGQGRQNGQGQGNQGSQGYGYGYGRIESEEPDGSRVSWQQVCDALQQADPAWRQITVSDGEATVSHDRLGNRRAVDSYTFDPASGAILSVTPYRESGAGSRLSGWIYSVHTGSWGGVVTRVLTCLAALLGAALPLTGYYLWIRKMVVRRRNRKLVAGR</sequence>
<evidence type="ECO:0000256" key="1">
    <source>
        <dbReference type="SAM" id="Phobius"/>
    </source>
</evidence>
<keyword evidence="1" id="KW-1133">Transmembrane helix</keyword>
<name>A0A9D2IMG9_9BACT</name>
<feature type="transmembrane region" description="Helical" evidence="1">
    <location>
        <begin position="144"/>
        <end position="165"/>
    </location>
</feature>
<proteinExistence type="predicted"/>
<dbReference type="AlphaFoldDB" id="A0A9D2IMG9"/>
<keyword evidence="1" id="KW-0812">Transmembrane</keyword>
<organism evidence="2 3">
    <name type="scientific">Candidatus Tidjanibacter faecipullorum</name>
    <dbReference type="NCBI Taxonomy" id="2838766"/>
    <lineage>
        <taxon>Bacteria</taxon>
        <taxon>Pseudomonadati</taxon>
        <taxon>Bacteroidota</taxon>
        <taxon>Bacteroidia</taxon>
        <taxon>Bacteroidales</taxon>
        <taxon>Rikenellaceae</taxon>
        <taxon>Tidjanibacter</taxon>
    </lineage>
</organism>
<gene>
    <name evidence="2" type="ORF">H9816_07885</name>
</gene>
<dbReference type="EMBL" id="DXCC01000030">
    <property type="protein sequence ID" value="HIZ15810.1"/>
    <property type="molecule type" value="Genomic_DNA"/>
</dbReference>
<dbReference type="PANTHER" id="PTHR34219:SF3">
    <property type="entry name" value="BLL7967 PROTEIN"/>
    <property type="match status" value="1"/>
</dbReference>